<evidence type="ECO:0000256" key="4">
    <source>
        <dbReference type="ARBA" id="ARBA00022989"/>
    </source>
</evidence>
<dbReference type="AlphaFoldDB" id="A0A915ES31"/>
<dbReference type="EC" id="2.3.1.225" evidence="7"/>
<keyword evidence="3 7" id="KW-0812">Transmembrane</keyword>
<dbReference type="GO" id="GO:0019706">
    <property type="term" value="F:protein-cysteine S-palmitoyltransferase activity"/>
    <property type="evidence" value="ECO:0007669"/>
    <property type="project" value="UniProtKB-EC"/>
</dbReference>
<evidence type="ECO:0000256" key="3">
    <source>
        <dbReference type="ARBA" id="ARBA00022692"/>
    </source>
</evidence>
<dbReference type="WBParaSite" id="jg8894">
    <property type="protein sequence ID" value="jg8894"/>
    <property type="gene ID" value="jg8894"/>
</dbReference>
<evidence type="ECO:0000313" key="10">
    <source>
        <dbReference type="WBParaSite" id="jg8894"/>
    </source>
</evidence>
<evidence type="ECO:0000256" key="5">
    <source>
        <dbReference type="ARBA" id="ARBA00023136"/>
    </source>
</evidence>
<sequence length="330" mass="38420">MDISIFVVGAILPISFLFEVTFVLSFWHSLFSVGWLIRVLPLLYISSNVYLNIYKMVSVGPNGRRSDLPSIIKPGFKYCHSCCLNSPPRSHHCPICNTCVLRRDHHCSFAAVCVGHFNQRFFIAAIVNLLIISFTCFLWNLSFVSMTMSKLSPIQYWHLMLPHLALVLGFISPYHVEQPSGEIISIEIRESITVNALKWKIYKQLRVYPTLQRLFYEGIEMDNEHHLSAYGIEYGSNEYYRIKLAVLFTEPIQTYFLNENYFDHKWTVDFRRLIDARVHYRGGRVYNKPFGCVRYGVKVIGKYSNYNWLGLKGVERFKDQPEGEWPGIES</sequence>
<dbReference type="InterPro" id="IPR029071">
    <property type="entry name" value="Ubiquitin-like_domsf"/>
</dbReference>
<comment type="similarity">
    <text evidence="7">Belongs to the DHHC palmitoyltransferase family.</text>
</comment>
<dbReference type="GO" id="GO:0016020">
    <property type="term" value="C:membrane"/>
    <property type="evidence" value="ECO:0007669"/>
    <property type="project" value="UniProtKB-SubCell"/>
</dbReference>
<keyword evidence="4 7" id="KW-1133">Transmembrane helix</keyword>
<evidence type="ECO:0000256" key="6">
    <source>
        <dbReference type="ARBA" id="ARBA00023315"/>
    </source>
</evidence>
<proteinExistence type="inferred from homology"/>
<evidence type="ECO:0000259" key="8">
    <source>
        <dbReference type="PROSITE" id="PS50053"/>
    </source>
</evidence>
<keyword evidence="6 7" id="KW-0012">Acyltransferase</keyword>
<evidence type="ECO:0000256" key="7">
    <source>
        <dbReference type="RuleBase" id="RU079119"/>
    </source>
</evidence>
<name>A0A915ES31_9BILA</name>
<dbReference type="PROSITE" id="PS50216">
    <property type="entry name" value="DHHC"/>
    <property type="match status" value="1"/>
</dbReference>
<dbReference type="InterPro" id="IPR039859">
    <property type="entry name" value="PFA4/ZDH16/20/ERF2-like"/>
</dbReference>
<feature type="domain" description="Ubiquitin-like" evidence="8">
    <location>
        <begin position="176"/>
        <end position="236"/>
    </location>
</feature>
<dbReference type="GO" id="GO:0005794">
    <property type="term" value="C:Golgi apparatus"/>
    <property type="evidence" value="ECO:0007669"/>
    <property type="project" value="TreeGrafter"/>
</dbReference>
<feature type="transmembrane region" description="Helical" evidence="7">
    <location>
        <begin position="6"/>
        <end position="28"/>
    </location>
</feature>
<keyword evidence="9" id="KW-1185">Reference proteome</keyword>
<dbReference type="Gene3D" id="3.10.20.90">
    <property type="entry name" value="Phosphatidylinositol 3-kinase Catalytic Subunit, Chain A, domain 1"/>
    <property type="match status" value="1"/>
</dbReference>
<keyword evidence="2 7" id="KW-0808">Transferase</keyword>
<dbReference type="InterPro" id="IPR001594">
    <property type="entry name" value="Palmitoyltrfase_DHHC"/>
</dbReference>
<dbReference type="PANTHER" id="PTHR22883">
    <property type="entry name" value="ZINC FINGER DHHC DOMAIN CONTAINING PROTEIN"/>
    <property type="match status" value="1"/>
</dbReference>
<dbReference type="InterPro" id="IPR000626">
    <property type="entry name" value="Ubiquitin-like_dom"/>
</dbReference>
<dbReference type="GO" id="GO:0006612">
    <property type="term" value="P:protein targeting to membrane"/>
    <property type="evidence" value="ECO:0007669"/>
    <property type="project" value="TreeGrafter"/>
</dbReference>
<feature type="transmembrane region" description="Helical" evidence="7">
    <location>
        <begin position="35"/>
        <end position="54"/>
    </location>
</feature>
<comment type="catalytic activity">
    <reaction evidence="7">
        <text>L-cysteinyl-[protein] + hexadecanoyl-CoA = S-hexadecanoyl-L-cysteinyl-[protein] + CoA</text>
        <dbReference type="Rhea" id="RHEA:36683"/>
        <dbReference type="Rhea" id="RHEA-COMP:10131"/>
        <dbReference type="Rhea" id="RHEA-COMP:11032"/>
        <dbReference type="ChEBI" id="CHEBI:29950"/>
        <dbReference type="ChEBI" id="CHEBI:57287"/>
        <dbReference type="ChEBI" id="CHEBI:57379"/>
        <dbReference type="ChEBI" id="CHEBI:74151"/>
        <dbReference type="EC" id="2.3.1.225"/>
    </reaction>
</comment>
<reference evidence="10" key="1">
    <citation type="submission" date="2022-11" db="UniProtKB">
        <authorList>
            <consortium name="WormBaseParasite"/>
        </authorList>
    </citation>
    <scope>IDENTIFICATION</scope>
</reference>
<evidence type="ECO:0000256" key="1">
    <source>
        <dbReference type="ARBA" id="ARBA00004141"/>
    </source>
</evidence>
<dbReference type="SUPFAM" id="SSF54236">
    <property type="entry name" value="Ubiquitin-like"/>
    <property type="match status" value="1"/>
</dbReference>
<comment type="subcellular location">
    <subcellularLocation>
        <location evidence="1">Membrane</location>
        <topology evidence="1">Multi-pass membrane protein</topology>
    </subcellularLocation>
</comment>
<dbReference type="PANTHER" id="PTHR22883:SF468">
    <property type="entry name" value="PALMITOYLTRANSFERASE"/>
    <property type="match status" value="1"/>
</dbReference>
<protein>
    <recommendedName>
        <fullName evidence="7">Palmitoyltransferase</fullName>
        <ecNumber evidence="7">2.3.1.225</ecNumber>
    </recommendedName>
</protein>
<dbReference type="Pfam" id="PF01529">
    <property type="entry name" value="DHHC"/>
    <property type="match status" value="1"/>
</dbReference>
<dbReference type="Proteomes" id="UP000887574">
    <property type="component" value="Unplaced"/>
</dbReference>
<dbReference type="GO" id="GO:0005783">
    <property type="term" value="C:endoplasmic reticulum"/>
    <property type="evidence" value="ECO:0007669"/>
    <property type="project" value="TreeGrafter"/>
</dbReference>
<feature type="transmembrane region" description="Helical" evidence="7">
    <location>
        <begin position="121"/>
        <end position="144"/>
    </location>
</feature>
<dbReference type="CDD" id="cd17039">
    <property type="entry name" value="Ubl_ubiquitin_like"/>
    <property type="match status" value="1"/>
</dbReference>
<accession>A0A915ES31</accession>
<evidence type="ECO:0000313" key="9">
    <source>
        <dbReference type="Proteomes" id="UP000887574"/>
    </source>
</evidence>
<dbReference type="PROSITE" id="PS50053">
    <property type="entry name" value="UBIQUITIN_2"/>
    <property type="match status" value="1"/>
</dbReference>
<evidence type="ECO:0000256" key="2">
    <source>
        <dbReference type="ARBA" id="ARBA00022679"/>
    </source>
</evidence>
<keyword evidence="5 7" id="KW-0472">Membrane</keyword>
<organism evidence="9 10">
    <name type="scientific">Ditylenchus dipsaci</name>
    <dbReference type="NCBI Taxonomy" id="166011"/>
    <lineage>
        <taxon>Eukaryota</taxon>
        <taxon>Metazoa</taxon>
        <taxon>Ecdysozoa</taxon>
        <taxon>Nematoda</taxon>
        <taxon>Chromadorea</taxon>
        <taxon>Rhabditida</taxon>
        <taxon>Tylenchina</taxon>
        <taxon>Tylenchomorpha</taxon>
        <taxon>Sphaerularioidea</taxon>
        <taxon>Anguinidae</taxon>
        <taxon>Anguininae</taxon>
        <taxon>Ditylenchus</taxon>
    </lineage>
</organism>
<comment type="domain">
    <text evidence="7">The DHHC domain is required for palmitoyltransferase activity.</text>
</comment>
<dbReference type="Pfam" id="PF00240">
    <property type="entry name" value="ubiquitin"/>
    <property type="match status" value="1"/>
</dbReference>